<dbReference type="PROSITE" id="PS00571">
    <property type="entry name" value="AMIDASES"/>
    <property type="match status" value="1"/>
</dbReference>
<dbReference type="AlphaFoldDB" id="A0A7Y0E067"/>
<dbReference type="Gene3D" id="3.90.1300.10">
    <property type="entry name" value="Amidase signature (AS) domain"/>
    <property type="match status" value="1"/>
</dbReference>
<dbReference type="InterPro" id="IPR036928">
    <property type="entry name" value="AS_sf"/>
</dbReference>
<accession>A0A7Y0E067</accession>
<dbReference type="NCBIfam" id="NF006169">
    <property type="entry name" value="PRK08310.1"/>
    <property type="match status" value="1"/>
</dbReference>
<dbReference type="InterPro" id="IPR023631">
    <property type="entry name" value="Amidase_dom"/>
</dbReference>
<dbReference type="Proteomes" id="UP000539372">
    <property type="component" value="Unassembled WGS sequence"/>
</dbReference>
<feature type="domain" description="Amidase" evidence="1">
    <location>
        <begin position="14"/>
        <end position="173"/>
    </location>
</feature>
<keyword evidence="2" id="KW-0378">Hydrolase</keyword>
<proteinExistence type="predicted"/>
<organism evidence="2 3">
    <name type="scientific">Pacificispira spongiicola</name>
    <dbReference type="NCBI Taxonomy" id="2729598"/>
    <lineage>
        <taxon>Bacteria</taxon>
        <taxon>Pseudomonadati</taxon>
        <taxon>Pseudomonadota</taxon>
        <taxon>Alphaproteobacteria</taxon>
        <taxon>Rhodospirillales</taxon>
        <taxon>Rhodospirillaceae</taxon>
        <taxon>Pacificispira</taxon>
    </lineage>
</organism>
<dbReference type="PANTHER" id="PTHR46310:SF7">
    <property type="entry name" value="AMIDASE 1"/>
    <property type="match status" value="1"/>
</dbReference>
<feature type="domain" description="Amidase" evidence="1">
    <location>
        <begin position="275"/>
        <end position="380"/>
    </location>
</feature>
<dbReference type="RefSeq" id="WP_169625046.1">
    <property type="nucleotide sequence ID" value="NZ_JABBNT010000002.1"/>
</dbReference>
<keyword evidence="3" id="KW-1185">Reference proteome</keyword>
<sequence length="389" mass="40004">MAGSLNAFIDEGLRVDGAATGPLAGLTFAVKDLFDIAGTVAQCGNPDWGRTHDPASVHADAVSLLLAAGASVKGKTITDEFAFSIVGENHHHGTPINPNAPGRVCGGSSSGSAAAVAGGLADFALGTDTGGSVRVPASFCGLYGLRPTHGRVSAAGVFPLAPSFDTVGWFARDPDMMIRIGTVLLTGLGQDLPKPRLLNPLDAWDQAEDGTRTALETAAGRLEDRYGAAEPIVLAEGASLDAWFDCFRVAQGAEIWATLGPWIEKTKPQIGPGIRERLEWCSSISKADWQAALENRAAITRRVTNVVADGGVLVLPAAPGPALEAGKGSVISNEVRARIIRLSGIAPLTGLPQLSLPWARLDGLPVGLSILGGAGTDEGLMALAKSSVA</sequence>
<dbReference type="SUPFAM" id="SSF75304">
    <property type="entry name" value="Amidase signature (AS) enzymes"/>
    <property type="match status" value="1"/>
</dbReference>
<dbReference type="GO" id="GO:0004040">
    <property type="term" value="F:amidase activity"/>
    <property type="evidence" value="ECO:0007669"/>
    <property type="project" value="UniProtKB-EC"/>
</dbReference>
<comment type="caution">
    <text evidence="2">The sequence shown here is derived from an EMBL/GenBank/DDBJ whole genome shotgun (WGS) entry which is preliminary data.</text>
</comment>
<reference evidence="2 3" key="1">
    <citation type="submission" date="2020-04" db="EMBL/GenBank/DDBJ databases">
        <title>Rhodospirillaceae bacterium KN72 isolated from deep sea.</title>
        <authorList>
            <person name="Zhang D.-C."/>
        </authorList>
    </citation>
    <scope>NUCLEOTIDE SEQUENCE [LARGE SCALE GENOMIC DNA]</scope>
    <source>
        <strain evidence="2 3">KN72</strain>
    </source>
</reference>
<evidence type="ECO:0000259" key="1">
    <source>
        <dbReference type="Pfam" id="PF01425"/>
    </source>
</evidence>
<gene>
    <name evidence="2" type="ORF">HH303_09440</name>
</gene>
<name>A0A7Y0E067_9PROT</name>
<evidence type="ECO:0000313" key="2">
    <source>
        <dbReference type="EMBL" id="NMM44703.1"/>
    </source>
</evidence>
<evidence type="ECO:0000313" key="3">
    <source>
        <dbReference type="Proteomes" id="UP000539372"/>
    </source>
</evidence>
<dbReference type="PANTHER" id="PTHR46310">
    <property type="entry name" value="AMIDASE 1"/>
    <property type="match status" value="1"/>
</dbReference>
<protein>
    <submittedName>
        <fullName evidence="2">Amidase</fullName>
        <ecNumber evidence="2">3.5.1.4</ecNumber>
    </submittedName>
</protein>
<dbReference type="EC" id="3.5.1.4" evidence="2"/>
<dbReference type="InterPro" id="IPR020556">
    <property type="entry name" value="Amidase_CS"/>
</dbReference>
<dbReference type="EMBL" id="JABBNT010000002">
    <property type="protein sequence ID" value="NMM44703.1"/>
    <property type="molecule type" value="Genomic_DNA"/>
</dbReference>
<dbReference type="Pfam" id="PF01425">
    <property type="entry name" value="Amidase"/>
    <property type="match status" value="2"/>
</dbReference>